<gene>
    <name evidence="1" type="ORF">K488DRAFT_44447</name>
</gene>
<organism evidence="1 2">
    <name type="scientific">Vararia minispora EC-137</name>
    <dbReference type="NCBI Taxonomy" id="1314806"/>
    <lineage>
        <taxon>Eukaryota</taxon>
        <taxon>Fungi</taxon>
        <taxon>Dikarya</taxon>
        <taxon>Basidiomycota</taxon>
        <taxon>Agaricomycotina</taxon>
        <taxon>Agaricomycetes</taxon>
        <taxon>Russulales</taxon>
        <taxon>Lachnocladiaceae</taxon>
        <taxon>Vararia</taxon>
    </lineage>
</organism>
<keyword evidence="2" id="KW-1185">Reference proteome</keyword>
<reference evidence="1" key="2">
    <citation type="journal article" date="2022" name="New Phytol.">
        <title>Evolutionary transition to the ectomycorrhizal habit in the genomes of a hyperdiverse lineage of mushroom-forming fungi.</title>
        <authorList>
            <person name="Looney B."/>
            <person name="Miyauchi S."/>
            <person name="Morin E."/>
            <person name="Drula E."/>
            <person name="Courty P.E."/>
            <person name="Kohler A."/>
            <person name="Kuo A."/>
            <person name="LaButti K."/>
            <person name="Pangilinan J."/>
            <person name="Lipzen A."/>
            <person name="Riley R."/>
            <person name="Andreopoulos W."/>
            <person name="He G."/>
            <person name="Johnson J."/>
            <person name="Nolan M."/>
            <person name="Tritt A."/>
            <person name="Barry K.W."/>
            <person name="Grigoriev I.V."/>
            <person name="Nagy L.G."/>
            <person name="Hibbett D."/>
            <person name="Henrissat B."/>
            <person name="Matheny P.B."/>
            <person name="Labbe J."/>
            <person name="Martin F.M."/>
        </authorList>
    </citation>
    <scope>NUCLEOTIDE SEQUENCE</scope>
    <source>
        <strain evidence="1">EC-137</strain>
    </source>
</reference>
<comment type="caution">
    <text evidence="1">The sequence shown here is derived from an EMBL/GenBank/DDBJ whole genome shotgun (WGS) entry which is preliminary data.</text>
</comment>
<evidence type="ECO:0000313" key="2">
    <source>
        <dbReference type="Proteomes" id="UP000814128"/>
    </source>
</evidence>
<name>A0ACB8QSZ4_9AGAM</name>
<evidence type="ECO:0000313" key="1">
    <source>
        <dbReference type="EMBL" id="KAI0034948.1"/>
    </source>
</evidence>
<reference evidence="1" key="1">
    <citation type="submission" date="2021-02" db="EMBL/GenBank/DDBJ databases">
        <authorList>
            <consortium name="DOE Joint Genome Institute"/>
            <person name="Ahrendt S."/>
            <person name="Looney B.P."/>
            <person name="Miyauchi S."/>
            <person name="Morin E."/>
            <person name="Drula E."/>
            <person name="Courty P.E."/>
            <person name="Chicoki N."/>
            <person name="Fauchery L."/>
            <person name="Kohler A."/>
            <person name="Kuo A."/>
            <person name="Labutti K."/>
            <person name="Pangilinan J."/>
            <person name="Lipzen A."/>
            <person name="Riley R."/>
            <person name="Andreopoulos W."/>
            <person name="He G."/>
            <person name="Johnson J."/>
            <person name="Barry K.W."/>
            <person name="Grigoriev I.V."/>
            <person name="Nagy L."/>
            <person name="Hibbett D."/>
            <person name="Henrissat B."/>
            <person name="Matheny P.B."/>
            <person name="Labbe J."/>
            <person name="Martin F."/>
        </authorList>
    </citation>
    <scope>NUCLEOTIDE SEQUENCE</scope>
    <source>
        <strain evidence="1">EC-137</strain>
    </source>
</reference>
<proteinExistence type="predicted"/>
<dbReference type="EMBL" id="MU273492">
    <property type="protein sequence ID" value="KAI0034948.1"/>
    <property type="molecule type" value="Genomic_DNA"/>
</dbReference>
<protein>
    <submittedName>
        <fullName evidence="1">Biotin synthase</fullName>
    </submittedName>
</protein>
<sequence>MRFPSSSLRRGLATHATADVVAAAPPKTRHDWMREEIQKIYDSPLLDLVFRASSVHRQHHDPGKIQLCTLMNIKVGGCSEDCSYCSQSSRYQTPTKASRLAELELVLEAARKAKANGSTRFCMGAAWRDLAGRKRGFERILEMVREVRKMDMEVCTTLGMLTPEQAQRLKEAGLTAYNHNLDTSREFYPRVITTRSYDDRLDTIAAVREAGISVCSGGILGLGEADEDRVGLIYEVSNMPEHPESFPVNALVPIPGTPLEGNEPVKHQILLRTIATARIVLPTTIIRLAAGRQTLSESEQAMCFMAGANAVFTGDHMLTTDCSHWDEDKAMMSRWGLEGMESFEQKQVAVKEGTRLQPASTFPESASTLESSNEVLPAPSAARM</sequence>
<dbReference type="Proteomes" id="UP000814128">
    <property type="component" value="Unassembled WGS sequence"/>
</dbReference>
<accession>A0ACB8QSZ4</accession>